<feature type="region of interest" description="Disordered" evidence="3">
    <location>
        <begin position="397"/>
        <end position="422"/>
    </location>
</feature>
<evidence type="ECO:0000313" key="7">
    <source>
        <dbReference type="RefSeq" id="XP_026660119.2"/>
    </source>
</evidence>
<keyword evidence="4" id="KW-0812">Transmembrane</keyword>
<dbReference type="Gene3D" id="1.20.80.10">
    <property type="match status" value="1"/>
</dbReference>
<evidence type="ECO:0000256" key="4">
    <source>
        <dbReference type="SAM" id="Phobius"/>
    </source>
</evidence>
<dbReference type="PANTHER" id="PTHR23310">
    <property type="entry name" value="ACYL-COA-BINDING PROTEIN, ACBP"/>
    <property type="match status" value="1"/>
</dbReference>
<dbReference type="GO" id="GO:0006631">
    <property type="term" value="P:fatty acid metabolic process"/>
    <property type="evidence" value="ECO:0007669"/>
    <property type="project" value="TreeGrafter"/>
</dbReference>
<dbReference type="GO" id="GO:0000062">
    <property type="term" value="F:fatty-acyl-CoA binding"/>
    <property type="evidence" value="ECO:0007669"/>
    <property type="project" value="InterPro"/>
</dbReference>
<reference evidence="7" key="2">
    <citation type="submission" date="2025-08" db="UniProtKB">
        <authorList>
            <consortium name="RefSeq"/>
        </authorList>
    </citation>
    <scope>IDENTIFICATION</scope>
    <source>
        <tissue evidence="7">Young leaves</tissue>
    </source>
</reference>
<dbReference type="InterPro" id="IPR014352">
    <property type="entry name" value="FERM/acyl-CoA-bd_prot_sf"/>
</dbReference>
<evidence type="ECO:0000313" key="6">
    <source>
        <dbReference type="Proteomes" id="UP000228380"/>
    </source>
</evidence>
<dbReference type="SUPFAM" id="SSF47027">
    <property type="entry name" value="Acyl-CoA binding protein"/>
    <property type="match status" value="1"/>
</dbReference>
<evidence type="ECO:0000256" key="1">
    <source>
        <dbReference type="ARBA" id="ARBA00005567"/>
    </source>
</evidence>
<evidence type="ECO:0000259" key="5">
    <source>
        <dbReference type="PROSITE" id="PS51228"/>
    </source>
</evidence>
<name>A0A8B8J3V7_PHODC</name>
<evidence type="ECO:0000256" key="2">
    <source>
        <dbReference type="ARBA" id="ARBA00023121"/>
    </source>
</evidence>
<feature type="region of interest" description="Disordered" evidence="3">
    <location>
        <begin position="344"/>
        <end position="367"/>
    </location>
</feature>
<reference evidence="6" key="1">
    <citation type="journal article" date="2019" name="Nat. Commun.">
        <title>Genome-wide association mapping of date palm fruit traits.</title>
        <authorList>
            <person name="Hazzouri K.M."/>
            <person name="Gros-Balthazard M."/>
            <person name="Flowers J.M."/>
            <person name="Copetti D."/>
            <person name="Lemansour A."/>
            <person name="Lebrun M."/>
            <person name="Masmoudi K."/>
            <person name="Ferrand S."/>
            <person name="Dhar M.I."/>
            <person name="Fresquez Z.A."/>
            <person name="Rosas U."/>
            <person name="Zhang J."/>
            <person name="Talag J."/>
            <person name="Lee S."/>
            <person name="Kudrna D."/>
            <person name="Powell R.F."/>
            <person name="Leitch I.J."/>
            <person name="Krueger R.R."/>
            <person name="Wing R.A."/>
            <person name="Amiri K.M.A."/>
            <person name="Purugganan M.D."/>
        </authorList>
    </citation>
    <scope>NUCLEOTIDE SEQUENCE [LARGE SCALE GENOMIC DNA]</scope>
    <source>
        <strain evidence="6">cv. Khalas</strain>
    </source>
</reference>
<comment type="similarity">
    <text evidence="1">Belongs to the ACBP family.</text>
</comment>
<dbReference type="Pfam" id="PF00887">
    <property type="entry name" value="ACBP"/>
    <property type="match status" value="1"/>
</dbReference>
<organism evidence="6 7">
    <name type="scientific">Phoenix dactylifera</name>
    <name type="common">Date palm</name>
    <dbReference type="NCBI Taxonomy" id="42345"/>
    <lineage>
        <taxon>Eukaryota</taxon>
        <taxon>Viridiplantae</taxon>
        <taxon>Streptophyta</taxon>
        <taxon>Embryophyta</taxon>
        <taxon>Tracheophyta</taxon>
        <taxon>Spermatophyta</taxon>
        <taxon>Magnoliopsida</taxon>
        <taxon>Liliopsida</taxon>
        <taxon>Arecaceae</taxon>
        <taxon>Coryphoideae</taxon>
        <taxon>Phoeniceae</taxon>
        <taxon>Phoenix</taxon>
    </lineage>
</organism>
<dbReference type="InterPro" id="IPR035984">
    <property type="entry name" value="Acyl-CoA-binding_sf"/>
</dbReference>
<feature type="region of interest" description="Disordered" evidence="3">
    <location>
        <begin position="607"/>
        <end position="669"/>
    </location>
</feature>
<proteinExistence type="inferred from homology"/>
<sequence length="669" mass="75141">MQPESSLSLSFFLFPLFHSSSFLSSFLGVQAQEEEEMEMGFLLELFLTAALSVLFAFLLGKIFAVDSSADDPEEKRERSPETVGGIRRGAVDGDEDRRPAEEILESDHIAAESAVGADKASKEIDDVGDGGIVVWLEDDGLVDHSLEGGFEVVQELGLDEDSAKRMPEGVGFEKAKEEGRSEEMRANEIDLESVNLEMKKQEARICGGNIEGLADESSRDTTDEVKMVSLERLHKKEERLIKDADVRELEPTMEKGEENKPEVNVLNLEDESIRKVAEVEIGEVERLLKEEGRPEEVMASEIETPENKNEREQISEIDVGRLESTREMPEKVAPERIKEEKRLLIKEDRSEDSRASDFDMENKTEGERRRQVSLLNLEDDSMREMHEVVVEETREEQKLLKEEERSAEVTSNNFEQDKEIEQEQRYEADAVKVEEDSIQAMPVEVGIDRVDFPNLVEREERSAEGEVCAENVVQSPEEERIVQEGSQSEAKGQKICIHEEGSLLNEEDDWEGIEKSELEKRFGAAIAYVGSGSGGDALSKLSSDLQMQLYGLRKVATEGPCYESQPLALKVSARAKWHAWQRLGSMNPEMAMEQYMTVLSENIPRWIEGKPGQEGNTNPETMKSGIGKPDSCSTSHDQHSSETKRNLEGPSSSEEEHATAGLEHQKKVI</sequence>
<feature type="compositionally biased region" description="Basic and acidic residues" evidence="3">
    <location>
        <begin position="654"/>
        <end position="669"/>
    </location>
</feature>
<keyword evidence="6" id="KW-1185">Reference proteome</keyword>
<dbReference type="GeneID" id="103706160"/>
<protein>
    <submittedName>
        <fullName evidence="7">Acyl-CoA-binding domain-containing protein 5 isoform X2</fullName>
    </submittedName>
</protein>
<dbReference type="RefSeq" id="XP_026660119.2">
    <property type="nucleotide sequence ID" value="XM_026804318.2"/>
</dbReference>
<accession>A0A8B8J3V7</accession>
<dbReference type="Proteomes" id="UP000228380">
    <property type="component" value="Chromosome 2"/>
</dbReference>
<dbReference type="PANTHER" id="PTHR23310:SF105">
    <property type="entry name" value="ACYL-COA-BINDING DOMAIN-CONTAINING PROTEIN 5"/>
    <property type="match status" value="1"/>
</dbReference>
<feature type="compositionally biased region" description="Basic and acidic residues" evidence="3">
    <location>
        <begin position="397"/>
        <end position="407"/>
    </location>
</feature>
<evidence type="ECO:0000256" key="3">
    <source>
        <dbReference type="SAM" id="MobiDB-lite"/>
    </source>
</evidence>
<feature type="region of interest" description="Disordered" evidence="3">
    <location>
        <begin position="69"/>
        <end position="97"/>
    </location>
</feature>
<feature type="compositionally biased region" description="Basic and acidic residues" evidence="3">
    <location>
        <begin position="636"/>
        <end position="647"/>
    </location>
</feature>
<feature type="transmembrane region" description="Helical" evidence="4">
    <location>
        <begin position="41"/>
        <end position="59"/>
    </location>
</feature>
<keyword evidence="2" id="KW-0446">Lipid-binding</keyword>
<dbReference type="PROSITE" id="PS51228">
    <property type="entry name" value="ACB_2"/>
    <property type="match status" value="1"/>
</dbReference>
<feature type="domain" description="ACB" evidence="5">
    <location>
        <begin position="518"/>
        <end position="608"/>
    </location>
</feature>
<keyword evidence="4" id="KW-0472">Membrane</keyword>
<keyword evidence="4" id="KW-1133">Transmembrane helix</keyword>
<dbReference type="AlphaFoldDB" id="A0A8B8J3V7"/>
<dbReference type="InterPro" id="IPR000582">
    <property type="entry name" value="Acyl-CoA-binding_protein"/>
</dbReference>
<gene>
    <name evidence="7" type="primary">LOC103706160</name>
</gene>